<keyword evidence="3" id="KW-1185">Reference proteome</keyword>
<protein>
    <submittedName>
        <fullName evidence="2">Uncharacterized protein</fullName>
    </submittedName>
</protein>
<feature type="compositionally biased region" description="Basic residues" evidence="1">
    <location>
        <begin position="42"/>
        <end position="55"/>
    </location>
</feature>
<proteinExistence type="predicted"/>
<reference evidence="2" key="2">
    <citation type="journal article" date="2022" name="Elife">
        <title>Obligate sexual reproduction of a homothallic fungus closely related to the Cryptococcus pathogenic species complex.</title>
        <authorList>
            <person name="Passer A.R."/>
            <person name="Clancey S.A."/>
            <person name="Shea T."/>
            <person name="David-Palma M."/>
            <person name="Averette A.F."/>
            <person name="Boekhout T."/>
            <person name="Porcel B.M."/>
            <person name="Nowrousian M."/>
            <person name="Cuomo C.A."/>
            <person name="Sun S."/>
            <person name="Heitman J."/>
            <person name="Coelho M.A."/>
        </authorList>
    </citation>
    <scope>NUCLEOTIDE SEQUENCE</scope>
    <source>
        <strain evidence="2">CBS 7841</strain>
    </source>
</reference>
<evidence type="ECO:0000256" key="1">
    <source>
        <dbReference type="SAM" id="MobiDB-lite"/>
    </source>
</evidence>
<dbReference type="Proteomes" id="UP000094043">
    <property type="component" value="Chromosome 6"/>
</dbReference>
<reference evidence="2" key="3">
    <citation type="submission" date="2024-01" db="EMBL/GenBank/DDBJ databases">
        <authorList>
            <person name="Coelho M.A."/>
            <person name="David-Palma M."/>
            <person name="Shea T."/>
            <person name="Sun S."/>
            <person name="Cuomo C.A."/>
            <person name="Heitman J."/>
        </authorList>
    </citation>
    <scope>NUCLEOTIDE SEQUENCE</scope>
    <source>
        <strain evidence="2">CBS 7841</strain>
    </source>
</reference>
<organism evidence="2 3">
    <name type="scientific">Cryptococcus depauperatus CBS 7841</name>
    <dbReference type="NCBI Taxonomy" id="1295531"/>
    <lineage>
        <taxon>Eukaryota</taxon>
        <taxon>Fungi</taxon>
        <taxon>Dikarya</taxon>
        <taxon>Basidiomycota</taxon>
        <taxon>Agaricomycotina</taxon>
        <taxon>Tremellomycetes</taxon>
        <taxon>Tremellales</taxon>
        <taxon>Cryptococcaceae</taxon>
        <taxon>Cryptococcus</taxon>
    </lineage>
</organism>
<gene>
    <name evidence="2" type="ORF">L203_105074</name>
</gene>
<dbReference type="EMBL" id="CP143789">
    <property type="protein sequence ID" value="WVN89844.1"/>
    <property type="molecule type" value="Genomic_DNA"/>
</dbReference>
<feature type="compositionally biased region" description="Low complexity" evidence="1">
    <location>
        <begin position="17"/>
        <end position="26"/>
    </location>
</feature>
<dbReference type="GeneID" id="91089283"/>
<dbReference type="AlphaFoldDB" id="A0AAJ8JWX7"/>
<evidence type="ECO:0000313" key="3">
    <source>
        <dbReference type="Proteomes" id="UP000094043"/>
    </source>
</evidence>
<dbReference type="RefSeq" id="XP_066070544.1">
    <property type="nucleotide sequence ID" value="XM_066214447.1"/>
</dbReference>
<dbReference type="KEGG" id="cdep:91089283"/>
<feature type="region of interest" description="Disordered" evidence="1">
    <location>
        <begin position="116"/>
        <end position="162"/>
    </location>
</feature>
<sequence>MSLPSGRSNDPSQHFVSLGGPSSPSSIPVTVAPKAKDNKRYAQVRKAGKKHRDNKRRQEEEEASGLEQHMWTLIDRIYGDDIPDTMSECFRYRPEKRRARITHFKSCIRMLEGTEATVNSGTQRSEQEDGVSGPNPYGEDAIPPGQDASMDIGSSRPVSGGNDSYLKTWTEFLKDNDIAAEDGQNPGGSPFVLF</sequence>
<feature type="region of interest" description="Disordered" evidence="1">
    <location>
        <begin position="1"/>
        <end position="65"/>
    </location>
</feature>
<reference evidence="2" key="1">
    <citation type="submission" date="2016-06" db="EMBL/GenBank/DDBJ databases">
        <authorList>
            <person name="Cuomo C."/>
            <person name="Litvintseva A."/>
            <person name="Heitman J."/>
            <person name="Chen Y."/>
            <person name="Sun S."/>
            <person name="Springer D."/>
            <person name="Dromer F."/>
            <person name="Young S."/>
            <person name="Zeng Q."/>
            <person name="Chapman S."/>
            <person name="Gujja S."/>
            <person name="Saif S."/>
            <person name="Birren B."/>
        </authorList>
    </citation>
    <scope>NUCLEOTIDE SEQUENCE</scope>
    <source>
        <strain evidence="2">CBS 7841</strain>
    </source>
</reference>
<feature type="compositionally biased region" description="Polar residues" evidence="1">
    <location>
        <begin position="1"/>
        <end position="15"/>
    </location>
</feature>
<evidence type="ECO:0000313" key="2">
    <source>
        <dbReference type="EMBL" id="WVN89844.1"/>
    </source>
</evidence>
<accession>A0AAJ8JWX7</accession>
<name>A0AAJ8JWX7_9TREE</name>